<dbReference type="GO" id="GO:0016746">
    <property type="term" value="F:acyltransferase activity"/>
    <property type="evidence" value="ECO:0007669"/>
    <property type="project" value="UniProtKB-KW"/>
</dbReference>
<feature type="domain" description="N-acetyltransferase" evidence="1">
    <location>
        <begin position="17"/>
        <end position="173"/>
    </location>
</feature>
<keyword evidence="3" id="KW-1185">Reference proteome</keyword>
<proteinExistence type="predicted"/>
<keyword evidence="2" id="KW-0012">Acyltransferase</keyword>
<dbReference type="PROSITE" id="PS51186">
    <property type="entry name" value="GNAT"/>
    <property type="match status" value="1"/>
</dbReference>
<dbReference type="Proteomes" id="UP001597453">
    <property type="component" value="Unassembled WGS sequence"/>
</dbReference>
<gene>
    <name evidence="2" type="ORF">ACFSUQ_09510</name>
</gene>
<dbReference type="EMBL" id="JBHUNF010000010">
    <property type="protein sequence ID" value="MFD2675524.1"/>
    <property type="molecule type" value="Genomic_DNA"/>
</dbReference>
<dbReference type="InterPro" id="IPR000182">
    <property type="entry name" value="GNAT_dom"/>
</dbReference>
<dbReference type="RefSeq" id="WP_066059494.1">
    <property type="nucleotide sequence ID" value="NZ_JBHUNF010000010.1"/>
</dbReference>
<dbReference type="EC" id="2.3.-.-" evidence="2"/>
<evidence type="ECO:0000313" key="2">
    <source>
        <dbReference type="EMBL" id="MFD2675524.1"/>
    </source>
</evidence>
<protein>
    <submittedName>
        <fullName evidence="2">GNAT family N-acetyltransferase</fullName>
        <ecNumber evidence="2">2.3.-.-</ecNumber>
    </submittedName>
</protein>
<comment type="caution">
    <text evidence="2">The sequence shown here is derived from an EMBL/GenBank/DDBJ whole genome shotgun (WGS) entry which is preliminary data.</text>
</comment>
<dbReference type="Pfam" id="PF00583">
    <property type="entry name" value="Acetyltransf_1"/>
    <property type="match status" value="1"/>
</dbReference>
<keyword evidence="2" id="KW-0808">Transferase</keyword>
<evidence type="ECO:0000313" key="3">
    <source>
        <dbReference type="Proteomes" id="UP001597453"/>
    </source>
</evidence>
<dbReference type="Gene3D" id="3.40.630.30">
    <property type="match status" value="1"/>
</dbReference>
<dbReference type="InterPro" id="IPR016181">
    <property type="entry name" value="Acyl_CoA_acyltransferase"/>
</dbReference>
<sequence length="177" mass="19561">MAATETLRLEFLRDLDAQQRESTETALKRVRLNETQRDFAQSAEHQLDLTRENPSRDTFAVRRTTDGADEVVGIGTLHVEDAPGNEWPMGTLVFRGFVIDIDWQGSGLGSLATELVLDAAAARFPEHDSVVLAVHNDNVAGQRAYSKRGFAIEGDAFIGRAGAPHFVMRAQLADRRK</sequence>
<evidence type="ECO:0000259" key="1">
    <source>
        <dbReference type="PROSITE" id="PS51186"/>
    </source>
</evidence>
<accession>A0ABW5RMA3</accession>
<dbReference type="SUPFAM" id="SSF55729">
    <property type="entry name" value="Acyl-CoA N-acyltransferases (Nat)"/>
    <property type="match status" value="1"/>
</dbReference>
<organism evidence="2 3">
    <name type="scientific">Gulosibacter bifidus</name>
    <dbReference type="NCBI Taxonomy" id="272239"/>
    <lineage>
        <taxon>Bacteria</taxon>
        <taxon>Bacillati</taxon>
        <taxon>Actinomycetota</taxon>
        <taxon>Actinomycetes</taxon>
        <taxon>Micrococcales</taxon>
        <taxon>Microbacteriaceae</taxon>
        <taxon>Gulosibacter</taxon>
    </lineage>
</organism>
<name>A0ABW5RMA3_9MICO</name>
<reference evidence="3" key="1">
    <citation type="journal article" date="2019" name="Int. J. Syst. Evol. Microbiol.">
        <title>The Global Catalogue of Microorganisms (GCM) 10K type strain sequencing project: providing services to taxonomists for standard genome sequencing and annotation.</title>
        <authorList>
            <consortium name="The Broad Institute Genomics Platform"/>
            <consortium name="The Broad Institute Genome Sequencing Center for Infectious Disease"/>
            <person name="Wu L."/>
            <person name="Ma J."/>
        </authorList>
    </citation>
    <scope>NUCLEOTIDE SEQUENCE [LARGE SCALE GENOMIC DNA]</scope>
    <source>
        <strain evidence="3">TISTR 1511</strain>
    </source>
</reference>